<reference evidence="2" key="1">
    <citation type="submission" date="2020-11" db="EMBL/GenBank/DDBJ databases">
        <title>Complete genome sequence of a novel pathogenic Methylobacterium strain isolated from rice in Vietnam.</title>
        <authorList>
            <person name="Lai K."/>
            <person name="Okazaki S."/>
            <person name="Higashi K."/>
            <person name="Mori H."/>
            <person name="Toyoda A."/>
            <person name="Kurokawa K."/>
        </authorList>
    </citation>
    <scope>NUCLEOTIDE SEQUENCE</scope>
    <source>
        <strain evidence="2">VL1</strain>
    </source>
</reference>
<dbReference type="RefSeq" id="WP_125900901.1">
    <property type="nucleotide sequence ID" value="NZ_JTHG01000022.1"/>
</dbReference>
<sequence>MTTPRRNPRQAARPARLPGSRQNGEGMNHYLVVFKGRAAKAEQERTALVNEQVRKTEDDLKSLRALVVREHLQEELGRFGEPTAFGMVELVATPRLAARIERASRVKAVIAD</sequence>
<dbReference type="Proteomes" id="UP000663508">
    <property type="component" value="Chromosome"/>
</dbReference>
<accession>A0A8H8WWZ4</accession>
<evidence type="ECO:0000313" key="2">
    <source>
        <dbReference type="EMBL" id="BCM85617.1"/>
    </source>
</evidence>
<evidence type="ECO:0000256" key="1">
    <source>
        <dbReference type="SAM" id="MobiDB-lite"/>
    </source>
</evidence>
<gene>
    <name evidence="2" type="ORF">mvi_40780</name>
</gene>
<organism evidence="2 3">
    <name type="scientific">Methylobacterium indicum</name>
    <dbReference type="NCBI Taxonomy" id="1775910"/>
    <lineage>
        <taxon>Bacteria</taxon>
        <taxon>Pseudomonadati</taxon>
        <taxon>Pseudomonadota</taxon>
        <taxon>Alphaproteobacteria</taxon>
        <taxon>Hyphomicrobiales</taxon>
        <taxon>Methylobacteriaceae</taxon>
        <taxon>Methylobacterium</taxon>
    </lineage>
</organism>
<proteinExistence type="predicted"/>
<protein>
    <submittedName>
        <fullName evidence="2">Uncharacterized protein</fullName>
    </submittedName>
</protein>
<feature type="region of interest" description="Disordered" evidence="1">
    <location>
        <begin position="1"/>
        <end position="26"/>
    </location>
</feature>
<evidence type="ECO:0000313" key="3">
    <source>
        <dbReference type="Proteomes" id="UP000663508"/>
    </source>
</evidence>
<name>A0A8H8WWZ4_9HYPH</name>
<dbReference type="KEGG" id="mind:mvi_40780"/>
<dbReference type="EMBL" id="AP024145">
    <property type="protein sequence ID" value="BCM85617.1"/>
    <property type="molecule type" value="Genomic_DNA"/>
</dbReference>
<dbReference type="AlphaFoldDB" id="A0A8H8WWZ4"/>